<proteinExistence type="predicted"/>
<name>A0A7Y9K134_9SPHN</name>
<evidence type="ECO:0000313" key="4">
    <source>
        <dbReference type="Proteomes" id="UP000517753"/>
    </source>
</evidence>
<dbReference type="Proteomes" id="UP000517753">
    <property type="component" value="Unassembled WGS sequence"/>
</dbReference>
<dbReference type="RefSeq" id="WP_373562937.1">
    <property type="nucleotide sequence ID" value="NZ_JACCBY010000001.1"/>
</dbReference>
<keyword evidence="1" id="KW-0732">Signal</keyword>
<reference evidence="3 4" key="1">
    <citation type="submission" date="2020-07" db="EMBL/GenBank/DDBJ databases">
        <authorList>
            <person name="Partida-Martinez L."/>
            <person name="Huntemann M."/>
            <person name="Clum A."/>
            <person name="Wang J."/>
            <person name="Palaniappan K."/>
            <person name="Ritter S."/>
            <person name="Chen I.-M."/>
            <person name="Stamatis D."/>
            <person name="Reddy T."/>
            <person name="O'Malley R."/>
            <person name="Daum C."/>
            <person name="Shapiro N."/>
            <person name="Ivanova N."/>
            <person name="Kyrpides N."/>
            <person name="Woyke T."/>
        </authorList>
    </citation>
    <scope>NUCLEOTIDE SEQUENCE [LARGE SCALE GENOMIC DNA]</scope>
    <source>
        <strain evidence="3 4">AS2.3</strain>
    </source>
</reference>
<reference evidence="3 4" key="2">
    <citation type="submission" date="2020-08" db="EMBL/GenBank/DDBJ databases">
        <title>The Agave Microbiome: Exploring the role of microbial communities in plant adaptations to desert environments.</title>
        <authorList>
            <person name="Partida-Martinez L.P."/>
        </authorList>
    </citation>
    <scope>NUCLEOTIDE SEQUENCE [LARGE SCALE GENOMIC DNA]</scope>
    <source>
        <strain evidence="3 4">AS2.3</strain>
    </source>
</reference>
<gene>
    <name evidence="3" type="ORF">HD841_001291</name>
</gene>
<accession>A0A7Y9K134</accession>
<comment type="caution">
    <text evidence="3">The sequence shown here is derived from an EMBL/GenBank/DDBJ whole genome shotgun (WGS) entry which is preliminary data.</text>
</comment>
<dbReference type="AlphaFoldDB" id="A0A7Y9K134"/>
<evidence type="ECO:0000256" key="1">
    <source>
        <dbReference type="ARBA" id="ARBA00022729"/>
    </source>
</evidence>
<organism evidence="3 4">
    <name type="scientific">Sphingomonas melonis</name>
    <dbReference type="NCBI Taxonomy" id="152682"/>
    <lineage>
        <taxon>Bacteria</taxon>
        <taxon>Pseudomonadati</taxon>
        <taxon>Pseudomonadota</taxon>
        <taxon>Alphaproteobacteria</taxon>
        <taxon>Sphingomonadales</taxon>
        <taxon>Sphingomonadaceae</taxon>
        <taxon>Sphingomonas</taxon>
    </lineage>
</organism>
<evidence type="ECO:0000313" key="3">
    <source>
        <dbReference type="EMBL" id="NYD89522.1"/>
    </source>
</evidence>
<sequence>MTIVGDRVSGADDGAAALRKRYRLPAGGFVAILIGKDGGEKLRSAKPILPEVLAGTIDAMPMRRAGGR</sequence>
<protein>
    <recommendedName>
        <fullName evidence="2">DUF4174 domain-containing protein</fullName>
    </recommendedName>
</protein>
<keyword evidence="4" id="KW-1185">Reference proteome</keyword>
<feature type="domain" description="DUF4174" evidence="2">
    <location>
        <begin position="14"/>
        <end position="64"/>
    </location>
</feature>
<dbReference type="InterPro" id="IPR025232">
    <property type="entry name" value="DUF4174"/>
</dbReference>
<dbReference type="EMBL" id="JACCBY010000001">
    <property type="protein sequence ID" value="NYD89522.1"/>
    <property type="molecule type" value="Genomic_DNA"/>
</dbReference>
<dbReference type="Pfam" id="PF13778">
    <property type="entry name" value="DUF4174"/>
    <property type="match status" value="1"/>
</dbReference>
<evidence type="ECO:0000259" key="2">
    <source>
        <dbReference type="Pfam" id="PF13778"/>
    </source>
</evidence>